<reference evidence="1 2" key="2">
    <citation type="submission" date="2018-10" db="EMBL/GenBank/DDBJ databases">
        <authorList>
            <consortium name="Pathogen Informatics"/>
        </authorList>
    </citation>
    <scope>NUCLEOTIDE SEQUENCE [LARGE SCALE GENOMIC DNA]</scope>
</reference>
<dbReference type="InterPro" id="IPR036249">
    <property type="entry name" value="Thioredoxin-like_sf"/>
</dbReference>
<dbReference type="OrthoDB" id="1910803at2759"/>
<dbReference type="WBParaSite" id="EVEC_0000675901-mRNA-1">
    <property type="protein sequence ID" value="EVEC_0000675901-mRNA-1"/>
    <property type="gene ID" value="EVEC_0000675901"/>
</dbReference>
<dbReference type="PANTHER" id="PTHR46497">
    <property type="entry name" value="THIOREDOXIN DOMAIN-CONTAINING PROTEIN 11"/>
    <property type="match status" value="1"/>
</dbReference>
<dbReference type="AlphaFoldDB" id="A0A0N4V8P5"/>
<dbReference type="SUPFAM" id="SSF52833">
    <property type="entry name" value="Thioredoxin-like"/>
    <property type="match status" value="1"/>
</dbReference>
<dbReference type="Proteomes" id="UP000274131">
    <property type="component" value="Unassembled WGS sequence"/>
</dbReference>
<accession>A0A0N4V8P5</accession>
<keyword evidence="2" id="KW-1185">Reference proteome</keyword>
<protein>
    <submittedName>
        <fullName evidence="3">Exostosin domain-containing protein</fullName>
    </submittedName>
</protein>
<reference evidence="3" key="1">
    <citation type="submission" date="2017-02" db="UniProtKB">
        <authorList>
            <consortium name="WormBaseParasite"/>
        </authorList>
    </citation>
    <scope>IDENTIFICATION</scope>
</reference>
<evidence type="ECO:0000313" key="3">
    <source>
        <dbReference type="WBParaSite" id="EVEC_0000675901-mRNA-1"/>
    </source>
</evidence>
<dbReference type="InterPro" id="IPR052792">
    <property type="entry name" value="Thioredoxin_dom-contain_11"/>
</dbReference>
<evidence type="ECO:0000313" key="2">
    <source>
        <dbReference type="Proteomes" id="UP000274131"/>
    </source>
</evidence>
<dbReference type="PANTHER" id="PTHR46497:SF1">
    <property type="entry name" value="THIOREDOXIN DOMAIN-CONTAINING PROTEIN 11"/>
    <property type="match status" value="1"/>
</dbReference>
<proteinExistence type="predicted"/>
<dbReference type="EMBL" id="UXUI01008462">
    <property type="protein sequence ID" value="VDD91556.1"/>
    <property type="molecule type" value="Genomic_DNA"/>
</dbReference>
<sequence>MGGNLIRRTTSADFETVVMKLQLNKDAVVFFSGGDWHGPSSSVFYVYHTVANYFRQFADGIQFFMIDVSKNELPWPYKMEKLPAAIFFPAKRSVHPNLFLKISRLPLEFRIGPTSSFLRQMGFDVRTRVKCYWRSFSANLPASVPFTVPNLISFITAHCGPELRWRIALSSCSELCLRRNKIRLRKRAATLVADIVVLRSLKRDCTEVQHKKLIGASIYRLKVLLRIVCPVPGAG</sequence>
<organism evidence="3">
    <name type="scientific">Enterobius vermicularis</name>
    <name type="common">Human pinworm</name>
    <dbReference type="NCBI Taxonomy" id="51028"/>
    <lineage>
        <taxon>Eukaryota</taxon>
        <taxon>Metazoa</taxon>
        <taxon>Ecdysozoa</taxon>
        <taxon>Nematoda</taxon>
        <taxon>Chromadorea</taxon>
        <taxon>Rhabditida</taxon>
        <taxon>Spirurina</taxon>
        <taxon>Oxyuridomorpha</taxon>
        <taxon>Oxyuroidea</taxon>
        <taxon>Oxyuridae</taxon>
        <taxon>Enterobius</taxon>
    </lineage>
</organism>
<evidence type="ECO:0000313" key="1">
    <source>
        <dbReference type="EMBL" id="VDD91556.1"/>
    </source>
</evidence>
<dbReference type="STRING" id="51028.A0A0N4V8P5"/>
<name>A0A0N4V8P5_ENTVE</name>
<gene>
    <name evidence="1" type="ORF">EVEC_LOCUS6307</name>
</gene>
<dbReference type="Gene3D" id="3.40.30.10">
    <property type="entry name" value="Glutaredoxin"/>
    <property type="match status" value="1"/>
</dbReference>